<protein>
    <submittedName>
        <fullName evidence="6 7">Uncharacterized protein</fullName>
    </submittedName>
</protein>
<dbReference type="GO" id="GO:0019722">
    <property type="term" value="P:calcium-mediated signaling"/>
    <property type="evidence" value="ECO:0000318"/>
    <property type="project" value="GO_Central"/>
</dbReference>
<organism evidence="7">
    <name type="scientific">Brachypodium distachyon</name>
    <name type="common">Purple false brome</name>
    <name type="synonym">Trachynia distachya</name>
    <dbReference type="NCBI Taxonomy" id="15368"/>
    <lineage>
        <taxon>Eukaryota</taxon>
        <taxon>Viridiplantae</taxon>
        <taxon>Streptophyta</taxon>
        <taxon>Embryophyta</taxon>
        <taxon>Tracheophyta</taxon>
        <taxon>Spermatophyta</taxon>
        <taxon>Magnoliopsida</taxon>
        <taxon>Liliopsida</taxon>
        <taxon>Poales</taxon>
        <taxon>Poaceae</taxon>
        <taxon>BOP clade</taxon>
        <taxon>Pooideae</taxon>
        <taxon>Stipodae</taxon>
        <taxon>Brachypodieae</taxon>
        <taxon>Brachypodium</taxon>
    </lineage>
</organism>
<dbReference type="HOGENOM" id="CLU_1483980_0_0_1"/>
<evidence type="ECO:0000256" key="3">
    <source>
        <dbReference type="ARBA" id="ARBA00022729"/>
    </source>
</evidence>
<dbReference type="EMBL" id="CM000881">
    <property type="protein sequence ID" value="KQK03302.1"/>
    <property type="molecule type" value="Genomic_DNA"/>
</dbReference>
<evidence type="ECO:0000313" key="7">
    <source>
        <dbReference type="EnsemblPlants" id="KQK03302"/>
    </source>
</evidence>
<dbReference type="PROSITE" id="PS51257">
    <property type="entry name" value="PROKAR_LIPOPROTEIN"/>
    <property type="match status" value="1"/>
</dbReference>
<dbReference type="InParanoid" id="I1HD98"/>
<sequence>MGKKVVSMLVAVVLAGLVLGCQEADGARPAAAGGGFISYAALTNGNSANSTAAFVRPSAEAHPHTRGCSKINRCREMAILCAPFACGSRLTWDKRHVCTICICYNMTPVFFNGNLPTSITNIQPQALASSPLGDSGAPATTAAGSSSLPSLSLEVVADEYCNRRSAVTDEGNSHRSNFNYSA</sequence>
<dbReference type="Gramene" id="KQK03302">
    <property type="protein sequence ID" value="KQK03302"/>
    <property type="gene ID" value="BRADI_2g06960v3"/>
</dbReference>
<keyword evidence="8" id="KW-1185">Reference proteome</keyword>
<keyword evidence="3 5" id="KW-0732">Signal</keyword>
<dbReference type="OrthoDB" id="659436at2759"/>
<dbReference type="Pfam" id="PF05498">
    <property type="entry name" value="RALF"/>
    <property type="match status" value="1"/>
</dbReference>
<comment type="similarity">
    <text evidence="1">Belongs to the plant rapid alkalinization factor (RALF) family.</text>
</comment>
<accession>I1HD98</accession>
<feature type="chain" id="PRO_5014094512" evidence="5">
    <location>
        <begin position="21"/>
        <end position="182"/>
    </location>
</feature>
<keyword evidence="4" id="KW-1015">Disulfide bond</keyword>
<reference evidence="6 7" key="1">
    <citation type="journal article" date="2010" name="Nature">
        <title>Genome sequencing and analysis of the model grass Brachypodium distachyon.</title>
        <authorList>
            <consortium name="International Brachypodium Initiative"/>
        </authorList>
    </citation>
    <scope>NUCLEOTIDE SEQUENCE [LARGE SCALE GENOMIC DNA]</scope>
    <source>
        <strain evidence="6 7">Bd21</strain>
    </source>
</reference>
<evidence type="ECO:0000256" key="1">
    <source>
        <dbReference type="ARBA" id="ARBA00009178"/>
    </source>
</evidence>
<proteinExistence type="inferred from homology"/>
<reference evidence="7" key="3">
    <citation type="submission" date="2018-08" db="UniProtKB">
        <authorList>
            <consortium name="EnsemblPlants"/>
        </authorList>
    </citation>
    <scope>IDENTIFICATION</scope>
    <source>
        <strain evidence="7">cv. Bd21</strain>
    </source>
</reference>
<evidence type="ECO:0000256" key="2">
    <source>
        <dbReference type="ARBA" id="ARBA00022702"/>
    </source>
</evidence>
<evidence type="ECO:0000256" key="4">
    <source>
        <dbReference type="ARBA" id="ARBA00023157"/>
    </source>
</evidence>
<evidence type="ECO:0000313" key="6">
    <source>
        <dbReference type="EMBL" id="KQK03302.1"/>
    </source>
</evidence>
<gene>
    <name evidence="6" type="ORF">BRADI_2g06960v3</name>
</gene>
<dbReference type="EnsemblPlants" id="KQK03302">
    <property type="protein sequence ID" value="KQK03302"/>
    <property type="gene ID" value="BRADI_2g06960v3"/>
</dbReference>
<dbReference type="Proteomes" id="UP000008810">
    <property type="component" value="Chromosome 2"/>
</dbReference>
<evidence type="ECO:0000256" key="5">
    <source>
        <dbReference type="SAM" id="SignalP"/>
    </source>
</evidence>
<feature type="signal peptide" evidence="5">
    <location>
        <begin position="1"/>
        <end position="20"/>
    </location>
</feature>
<name>I1HD98_BRADI</name>
<evidence type="ECO:0000313" key="8">
    <source>
        <dbReference type="Proteomes" id="UP000008810"/>
    </source>
</evidence>
<dbReference type="eggNOG" id="ENOG502R4Y2">
    <property type="taxonomic scope" value="Eukaryota"/>
</dbReference>
<dbReference type="GO" id="GO:0005179">
    <property type="term" value="F:hormone activity"/>
    <property type="evidence" value="ECO:0007669"/>
    <property type="project" value="UniProtKB-KW"/>
</dbReference>
<dbReference type="AlphaFoldDB" id="I1HD98"/>
<dbReference type="InterPro" id="IPR008801">
    <property type="entry name" value="RALF"/>
</dbReference>
<keyword evidence="2" id="KW-0372">Hormone</keyword>
<reference evidence="6" key="2">
    <citation type="submission" date="2017-06" db="EMBL/GenBank/DDBJ databases">
        <title>WGS assembly of Brachypodium distachyon.</title>
        <authorList>
            <consortium name="The International Brachypodium Initiative"/>
            <person name="Lucas S."/>
            <person name="Harmon-Smith M."/>
            <person name="Lail K."/>
            <person name="Tice H."/>
            <person name="Grimwood J."/>
            <person name="Bruce D."/>
            <person name="Barry K."/>
            <person name="Shu S."/>
            <person name="Lindquist E."/>
            <person name="Wang M."/>
            <person name="Pitluck S."/>
            <person name="Vogel J.P."/>
            <person name="Garvin D.F."/>
            <person name="Mockler T.C."/>
            <person name="Schmutz J."/>
            <person name="Rokhsar D."/>
            <person name="Bevan M.W."/>
        </authorList>
    </citation>
    <scope>NUCLEOTIDE SEQUENCE</scope>
    <source>
        <strain evidence="6">Bd21</strain>
    </source>
</reference>